<comment type="caution">
    <text evidence="1">The sequence shown here is derived from an EMBL/GenBank/DDBJ whole genome shotgun (WGS) entry which is preliminary data.</text>
</comment>
<name>A0A9K3JKZ9_HELAN</name>
<dbReference type="AlphaFoldDB" id="A0A9K3JKZ9"/>
<evidence type="ECO:0000313" key="2">
    <source>
        <dbReference type="Proteomes" id="UP000215914"/>
    </source>
</evidence>
<protein>
    <submittedName>
        <fullName evidence="1">Uncharacterized protein</fullName>
    </submittedName>
</protein>
<keyword evidence="2" id="KW-1185">Reference proteome</keyword>
<organism evidence="1 2">
    <name type="scientific">Helianthus annuus</name>
    <name type="common">Common sunflower</name>
    <dbReference type="NCBI Taxonomy" id="4232"/>
    <lineage>
        <taxon>Eukaryota</taxon>
        <taxon>Viridiplantae</taxon>
        <taxon>Streptophyta</taxon>
        <taxon>Embryophyta</taxon>
        <taxon>Tracheophyta</taxon>
        <taxon>Spermatophyta</taxon>
        <taxon>Magnoliopsida</taxon>
        <taxon>eudicotyledons</taxon>
        <taxon>Gunneridae</taxon>
        <taxon>Pentapetalae</taxon>
        <taxon>asterids</taxon>
        <taxon>campanulids</taxon>
        <taxon>Asterales</taxon>
        <taxon>Asteraceae</taxon>
        <taxon>Asteroideae</taxon>
        <taxon>Heliantheae alliance</taxon>
        <taxon>Heliantheae</taxon>
        <taxon>Helianthus</taxon>
    </lineage>
</organism>
<dbReference type="Proteomes" id="UP000215914">
    <property type="component" value="Unassembled WGS sequence"/>
</dbReference>
<proteinExistence type="predicted"/>
<dbReference type="Gramene" id="mRNA:HanXRQr2_Chr03g0138421">
    <property type="protein sequence ID" value="CDS:HanXRQr2_Chr03g0138421.1"/>
    <property type="gene ID" value="HanXRQr2_Chr03g0138421"/>
</dbReference>
<evidence type="ECO:0000313" key="1">
    <source>
        <dbReference type="EMBL" id="KAF5816812.1"/>
    </source>
</evidence>
<reference evidence="1" key="2">
    <citation type="submission" date="2020-06" db="EMBL/GenBank/DDBJ databases">
        <title>Helianthus annuus Genome sequencing and assembly Release 2.</title>
        <authorList>
            <person name="Gouzy J."/>
            <person name="Langlade N."/>
            <person name="Munos S."/>
        </authorList>
    </citation>
    <scope>NUCLEOTIDE SEQUENCE</scope>
    <source>
        <tissue evidence="1">Leaves</tissue>
    </source>
</reference>
<accession>A0A9K3JKZ9</accession>
<sequence>MTSKPATLMGTAASFQQAPQDVGLIQDYLLSNPYGYSLYSQNLQFQKKRVY</sequence>
<dbReference type="EMBL" id="MNCJ02000318">
    <property type="protein sequence ID" value="KAF5816812.1"/>
    <property type="molecule type" value="Genomic_DNA"/>
</dbReference>
<gene>
    <name evidence="1" type="ORF">HanXRQr2_Chr03g0138421</name>
</gene>
<reference evidence="1" key="1">
    <citation type="journal article" date="2017" name="Nature">
        <title>The sunflower genome provides insights into oil metabolism, flowering and Asterid evolution.</title>
        <authorList>
            <person name="Badouin H."/>
            <person name="Gouzy J."/>
            <person name="Grassa C.J."/>
            <person name="Murat F."/>
            <person name="Staton S.E."/>
            <person name="Cottret L."/>
            <person name="Lelandais-Briere C."/>
            <person name="Owens G.L."/>
            <person name="Carrere S."/>
            <person name="Mayjonade B."/>
            <person name="Legrand L."/>
            <person name="Gill N."/>
            <person name="Kane N.C."/>
            <person name="Bowers J.E."/>
            <person name="Hubner S."/>
            <person name="Bellec A."/>
            <person name="Berard A."/>
            <person name="Berges H."/>
            <person name="Blanchet N."/>
            <person name="Boniface M.C."/>
            <person name="Brunel D."/>
            <person name="Catrice O."/>
            <person name="Chaidir N."/>
            <person name="Claudel C."/>
            <person name="Donnadieu C."/>
            <person name="Faraut T."/>
            <person name="Fievet G."/>
            <person name="Helmstetter N."/>
            <person name="King M."/>
            <person name="Knapp S.J."/>
            <person name="Lai Z."/>
            <person name="Le Paslier M.C."/>
            <person name="Lippi Y."/>
            <person name="Lorenzon L."/>
            <person name="Mandel J.R."/>
            <person name="Marage G."/>
            <person name="Marchand G."/>
            <person name="Marquand E."/>
            <person name="Bret-Mestries E."/>
            <person name="Morien E."/>
            <person name="Nambeesan S."/>
            <person name="Nguyen T."/>
            <person name="Pegot-Espagnet P."/>
            <person name="Pouilly N."/>
            <person name="Raftis F."/>
            <person name="Sallet E."/>
            <person name="Schiex T."/>
            <person name="Thomas J."/>
            <person name="Vandecasteele C."/>
            <person name="Vares D."/>
            <person name="Vear F."/>
            <person name="Vautrin S."/>
            <person name="Crespi M."/>
            <person name="Mangin B."/>
            <person name="Burke J.M."/>
            <person name="Salse J."/>
            <person name="Munos S."/>
            <person name="Vincourt P."/>
            <person name="Rieseberg L.H."/>
            <person name="Langlade N.B."/>
        </authorList>
    </citation>
    <scope>NUCLEOTIDE SEQUENCE</scope>
    <source>
        <tissue evidence="1">Leaves</tissue>
    </source>
</reference>